<evidence type="ECO:0000313" key="2">
    <source>
        <dbReference type="Proteomes" id="UP000798662"/>
    </source>
</evidence>
<proteinExistence type="predicted"/>
<evidence type="ECO:0000313" key="1">
    <source>
        <dbReference type="EMBL" id="KAK1863785.1"/>
    </source>
</evidence>
<reference evidence="1" key="1">
    <citation type="submission" date="2019-11" db="EMBL/GenBank/DDBJ databases">
        <title>Nori genome reveals adaptations in red seaweeds to the harsh intertidal environment.</title>
        <authorList>
            <person name="Wang D."/>
            <person name="Mao Y."/>
        </authorList>
    </citation>
    <scope>NUCLEOTIDE SEQUENCE</scope>
    <source>
        <tissue evidence="1">Gametophyte</tissue>
    </source>
</reference>
<sequence length="236" mass="26170">MIEGHAPVGPDRKLPPAAQTVPCHPLLQFGTLNALVATLRLLPPNWHVTIVVLQPSDHVLNDRPLPQMQGSLCTTCTIRLPLKALVREPLLLRRVTKSTLKPHVVQSGTGRPMMFSDPQVPVFLLARLERGALLSPLASVHNQRDKRDSRYRRRLLVLCRHAACLKQPVDGSLHRGHRHANGNVPIRARVVVDDCPPKIFWVSSIVDIKRGRGVMCINSIVVCVVPAVEGTLHSRK</sequence>
<comment type="caution">
    <text evidence="1">The sequence shown here is derived from an EMBL/GenBank/DDBJ whole genome shotgun (WGS) entry which is preliminary data.</text>
</comment>
<name>A0ACC3C0Z1_PYRYE</name>
<organism evidence="1 2">
    <name type="scientific">Pyropia yezoensis</name>
    <name type="common">Susabi-nori</name>
    <name type="synonym">Porphyra yezoensis</name>
    <dbReference type="NCBI Taxonomy" id="2788"/>
    <lineage>
        <taxon>Eukaryota</taxon>
        <taxon>Rhodophyta</taxon>
        <taxon>Bangiophyceae</taxon>
        <taxon>Bangiales</taxon>
        <taxon>Bangiaceae</taxon>
        <taxon>Pyropia</taxon>
    </lineage>
</organism>
<accession>A0ACC3C0Z1</accession>
<keyword evidence="2" id="KW-1185">Reference proteome</keyword>
<dbReference type="Proteomes" id="UP000798662">
    <property type="component" value="Chromosome 2"/>
</dbReference>
<gene>
    <name evidence="1" type="ORF">I4F81_006339</name>
</gene>
<dbReference type="EMBL" id="CM020619">
    <property type="protein sequence ID" value="KAK1863785.1"/>
    <property type="molecule type" value="Genomic_DNA"/>
</dbReference>
<protein>
    <submittedName>
        <fullName evidence="1">Uncharacterized protein</fullName>
    </submittedName>
</protein>